<evidence type="ECO:0000256" key="4">
    <source>
        <dbReference type="SAM" id="MobiDB-lite"/>
    </source>
</evidence>
<keyword evidence="5" id="KW-0472">Membrane</keyword>
<dbReference type="RefSeq" id="WP_130435502.1">
    <property type="nucleotide sequence ID" value="NZ_SGXF01000004.1"/>
</dbReference>
<evidence type="ECO:0000313" key="7">
    <source>
        <dbReference type="EMBL" id="RZS94386.1"/>
    </source>
</evidence>
<gene>
    <name evidence="7" type="ORF">EV209_2228</name>
</gene>
<evidence type="ECO:0000256" key="5">
    <source>
        <dbReference type="SAM" id="Phobius"/>
    </source>
</evidence>
<evidence type="ECO:0000256" key="3">
    <source>
        <dbReference type="ARBA" id="ARBA00022801"/>
    </source>
</evidence>
<evidence type="ECO:0000313" key="8">
    <source>
        <dbReference type="Proteomes" id="UP000292927"/>
    </source>
</evidence>
<sequence length="443" mass="48099">MAEEKDFQEKQQEDTPFIREKIVKRPPSGREIARRICVGVLLAAVFGAAAGGAFAFFLNLGGGMEPETSTEIVWTDPVEPETTQAESSAQVSETEVQTSTEEEDLNSQISQIIESRLAQETLGVQDGLQIQSAVQKLVTQVEKSSVDLLVTMQGKDWFDQTYENKRDAVGFIVHKTDQEILLLASRKILENYVSLDAVFSDGTEVEAVLAAQDTLTGMAILSVSLNEVAPEISARLTELPLGSSAVQPGTPVIALGSPLGVSRSVGYTYISYIKKNKRLTDSSWTMIYTGMQTVAGSSGILINLNGELIGWLCDSYKESGMENLTAAVGITDIRYILQALCNQKPIPYLGIVGRDVTEEISEQQGIPVGVYLTTVEENSPAYAGNLQNGDVIVAIGNTPIENMKQLIGELNELSPGDKVVITAVRSGRDENRELQFPVTLMTR</sequence>
<feature type="compositionally biased region" description="Low complexity" evidence="4">
    <location>
        <begin position="90"/>
        <end position="99"/>
    </location>
</feature>
<dbReference type="InterPro" id="IPR001940">
    <property type="entry name" value="Peptidase_S1C"/>
</dbReference>
<accession>A0A4Q7P387</accession>
<dbReference type="Pfam" id="PF13365">
    <property type="entry name" value="Trypsin_2"/>
    <property type="match status" value="1"/>
</dbReference>
<keyword evidence="3" id="KW-0378">Hydrolase</keyword>
<keyword evidence="5" id="KW-1133">Transmembrane helix</keyword>
<dbReference type="Pfam" id="PF13180">
    <property type="entry name" value="PDZ_2"/>
    <property type="match status" value="1"/>
</dbReference>
<dbReference type="InterPro" id="IPR001478">
    <property type="entry name" value="PDZ"/>
</dbReference>
<comment type="similarity">
    <text evidence="1">Belongs to the peptidase S1C family.</text>
</comment>
<comment type="caution">
    <text evidence="7">The sequence shown here is derived from an EMBL/GenBank/DDBJ whole genome shotgun (WGS) entry which is preliminary data.</text>
</comment>
<keyword evidence="2 7" id="KW-0645">Protease</keyword>
<protein>
    <submittedName>
        <fullName evidence="7">S1-C subfamily serine protease</fullName>
    </submittedName>
</protein>
<dbReference type="PROSITE" id="PS50106">
    <property type="entry name" value="PDZ"/>
    <property type="match status" value="1"/>
</dbReference>
<keyword evidence="5" id="KW-0812">Transmembrane</keyword>
<dbReference type="InterPro" id="IPR009003">
    <property type="entry name" value="Peptidase_S1_PA"/>
</dbReference>
<dbReference type="SMART" id="SM00228">
    <property type="entry name" value="PDZ"/>
    <property type="match status" value="1"/>
</dbReference>
<dbReference type="Proteomes" id="UP000292927">
    <property type="component" value="Unassembled WGS sequence"/>
</dbReference>
<dbReference type="GO" id="GO:0004252">
    <property type="term" value="F:serine-type endopeptidase activity"/>
    <property type="evidence" value="ECO:0007669"/>
    <property type="project" value="InterPro"/>
</dbReference>
<dbReference type="InterPro" id="IPR036034">
    <property type="entry name" value="PDZ_sf"/>
</dbReference>
<proteinExistence type="inferred from homology"/>
<dbReference type="PANTHER" id="PTHR22939:SF129">
    <property type="entry name" value="SERINE PROTEASE HTRA2, MITOCHONDRIAL"/>
    <property type="match status" value="1"/>
</dbReference>
<name>A0A4Q7P387_9FIRM</name>
<reference evidence="7 8" key="1">
    <citation type="submission" date="2019-02" db="EMBL/GenBank/DDBJ databases">
        <title>Genomic Encyclopedia of Type Strains, Phase IV (KMG-IV): sequencing the most valuable type-strain genomes for metagenomic binning, comparative biology and taxonomic classification.</title>
        <authorList>
            <person name="Goeker M."/>
        </authorList>
    </citation>
    <scope>NUCLEOTIDE SEQUENCE [LARGE SCALE GENOMIC DNA]</scope>
    <source>
        <strain evidence="7 8">DSM 29486</strain>
    </source>
</reference>
<dbReference type="PRINTS" id="PR00834">
    <property type="entry name" value="PROTEASES2C"/>
</dbReference>
<feature type="domain" description="PDZ" evidence="6">
    <location>
        <begin position="350"/>
        <end position="403"/>
    </location>
</feature>
<keyword evidence="8" id="KW-1185">Reference proteome</keyword>
<dbReference type="Gene3D" id="2.30.42.10">
    <property type="match status" value="1"/>
</dbReference>
<dbReference type="AlphaFoldDB" id="A0A4Q7P387"/>
<dbReference type="GO" id="GO:0006508">
    <property type="term" value="P:proteolysis"/>
    <property type="evidence" value="ECO:0007669"/>
    <property type="project" value="UniProtKB-KW"/>
</dbReference>
<evidence type="ECO:0000259" key="6">
    <source>
        <dbReference type="PROSITE" id="PS50106"/>
    </source>
</evidence>
<dbReference type="Gene3D" id="2.40.10.120">
    <property type="match status" value="1"/>
</dbReference>
<feature type="region of interest" description="Disordered" evidence="4">
    <location>
        <begin position="81"/>
        <end position="104"/>
    </location>
</feature>
<evidence type="ECO:0000256" key="1">
    <source>
        <dbReference type="ARBA" id="ARBA00010541"/>
    </source>
</evidence>
<evidence type="ECO:0000256" key="2">
    <source>
        <dbReference type="ARBA" id="ARBA00022670"/>
    </source>
</evidence>
<dbReference type="OrthoDB" id="1765023at2"/>
<dbReference type="PANTHER" id="PTHR22939">
    <property type="entry name" value="SERINE PROTEASE FAMILY S1C HTRA-RELATED"/>
    <property type="match status" value="1"/>
</dbReference>
<dbReference type="SUPFAM" id="SSF50494">
    <property type="entry name" value="Trypsin-like serine proteases"/>
    <property type="match status" value="1"/>
</dbReference>
<feature type="transmembrane region" description="Helical" evidence="5">
    <location>
        <begin position="36"/>
        <end position="58"/>
    </location>
</feature>
<dbReference type="SUPFAM" id="SSF50156">
    <property type="entry name" value="PDZ domain-like"/>
    <property type="match status" value="1"/>
</dbReference>
<organism evidence="7 8">
    <name type="scientific">Cuneatibacter caecimuris</name>
    <dbReference type="NCBI Taxonomy" id="1796618"/>
    <lineage>
        <taxon>Bacteria</taxon>
        <taxon>Bacillati</taxon>
        <taxon>Bacillota</taxon>
        <taxon>Clostridia</taxon>
        <taxon>Lachnospirales</taxon>
        <taxon>Lachnospiraceae</taxon>
        <taxon>Cuneatibacter</taxon>
    </lineage>
</organism>
<dbReference type="EMBL" id="SGXF01000004">
    <property type="protein sequence ID" value="RZS94386.1"/>
    <property type="molecule type" value="Genomic_DNA"/>
</dbReference>